<comment type="subcellular location">
    <subcellularLocation>
        <location evidence="1">Nucleus</location>
    </subcellularLocation>
</comment>
<organism evidence="6 7">
    <name type="scientific">Polyplosphaeria fusca</name>
    <dbReference type="NCBI Taxonomy" id="682080"/>
    <lineage>
        <taxon>Eukaryota</taxon>
        <taxon>Fungi</taxon>
        <taxon>Dikarya</taxon>
        <taxon>Ascomycota</taxon>
        <taxon>Pezizomycotina</taxon>
        <taxon>Dothideomycetes</taxon>
        <taxon>Pleosporomycetidae</taxon>
        <taxon>Pleosporales</taxon>
        <taxon>Tetraplosphaeriaceae</taxon>
        <taxon>Polyplosphaeria</taxon>
    </lineage>
</organism>
<keyword evidence="3" id="KW-0539">Nucleus</keyword>
<evidence type="ECO:0000256" key="4">
    <source>
        <dbReference type="SAM" id="MobiDB-lite"/>
    </source>
</evidence>
<dbReference type="PROSITE" id="PS00463">
    <property type="entry name" value="ZN2_CY6_FUNGAL_1"/>
    <property type="match status" value="1"/>
</dbReference>
<dbReference type="SMART" id="SM00906">
    <property type="entry name" value="Fungal_trans"/>
    <property type="match status" value="1"/>
</dbReference>
<dbReference type="GO" id="GO:0003677">
    <property type="term" value="F:DNA binding"/>
    <property type="evidence" value="ECO:0007669"/>
    <property type="project" value="InterPro"/>
</dbReference>
<dbReference type="PANTHER" id="PTHR31001">
    <property type="entry name" value="UNCHARACTERIZED TRANSCRIPTIONAL REGULATORY PROTEIN"/>
    <property type="match status" value="1"/>
</dbReference>
<dbReference type="GO" id="GO:0005634">
    <property type="term" value="C:nucleus"/>
    <property type="evidence" value="ECO:0007669"/>
    <property type="project" value="UniProtKB-SubCell"/>
</dbReference>
<dbReference type="Gene3D" id="4.10.240.10">
    <property type="entry name" value="Zn(2)-C6 fungal-type DNA-binding domain"/>
    <property type="match status" value="1"/>
</dbReference>
<dbReference type="SMART" id="SM00066">
    <property type="entry name" value="GAL4"/>
    <property type="match status" value="1"/>
</dbReference>
<evidence type="ECO:0000313" key="7">
    <source>
        <dbReference type="Proteomes" id="UP000799444"/>
    </source>
</evidence>
<feature type="domain" description="Zn(2)-C6 fungal-type" evidence="5">
    <location>
        <begin position="22"/>
        <end position="50"/>
    </location>
</feature>
<dbReference type="GO" id="GO:0006351">
    <property type="term" value="P:DNA-templated transcription"/>
    <property type="evidence" value="ECO:0007669"/>
    <property type="project" value="InterPro"/>
</dbReference>
<dbReference type="Pfam" id="PF04082">
    <property type="entry name" value="Fungal_trans"/>
    <property type="match status" value="1"/>
</dbReference>
<dbReference type="PROSITE" id="PS50048">
    <property type="entry name" value="ZN2_CY6_FUNGAL_2"/>
    <property type="match status" value="1"/>
</dbReference>
<reference evidence="6" key="1">
    <citation type="journal article" date="2020" name="Stud. Mycol.">
        <title>101 Dothideomycetes genomes: a test case for predicting lifestyles and emergence of pathogens.</title>
        <authorList>
            <person name="Haridas S."/>
            <person name="Albert R."/>
            <person name="Binder M."/>
            <person name="Bloem J."/>
            <person name="Labutti K."/>
            <person name="Salamov A."/>
            <person name="Andreopoulos B."/>
            <person name="Baker S."/>
            <person name="Barry K."/>
            <person name="Bills G."/>
            <person name="Bluhm B."/>
            <person name="Cannon C."/>
            <person name="Castanera R."/>
            <person name="Culley D."/>
            <person name="Daum C."/>
            <person name="Ezra D."/>
            <person name="Gonzalez J."/>
            <person name="Henrissat B."/>
            <person name="Kuo A."/>
            <person name="Liang C."/>
            <person name="Lipzen A."/>
            <person name="Lutzoni F."/>
            <person name="Magnuson J."/>
            <person name="Mondo S."/>
            <person name="Nolan M."/>
            <person name="Ohm R."/>
            <person name="Pangilinan J."/>
            <person name="Park H.-J."/>
            <person name="Ramirez L."/>
            <person name="Alfaro M."/>
            <person name="Sun H."/>
            <person name="Tritt A."/>
            <person name="Yoshinaga Y."/>
            <person name="Zwiers L.-H."/>
            <person name="Turgeon B."/>
            <person name="Goodwin S."/>
            <person name="Spatafora J."/>
            <person name="Crous P."/>
            <person name="Grigoriev I."/>
        </authorList>
    </citation>
    <scope>NUCLEOTIDE SEQUENCE</scope>
    <source>
        <strain evidence="6">CBS 125425</strain>
    </source>
</reference>
<dbReference type="EMBL" id="ML996113">
    <property type="protein sequence ID" value="KAF2737800.1"/>
    <property type="molecule type" value="Genomic_DNA"/>
</dbReference>
<comment type="caution">
    <text evidence="6">The sequence shown here is derived from an EMBL/GenBank/DDBJ whole genome shotgun (WGS) entry which is preliminary data.</text>
</comment>
<evidence type="ECO:0000259" key="5">
    <source>
        <dbReference type="PROSITE" id="PS50048"/>
    </source>
</evidence>
<evidence type="ECO:0000256" key="1">
    <source>
        <dbReference type="ARBA" id="ARBA00004123"/>
    </source>
</evidence>
<dbReference type="OrthoDB" id="435881at2759"/>
<dbReference type="Pfam" id="PF00172">
    <property type="entry name" value="Zn_clus"/>
    <property type="match status" value="1"/>
</dbReference>
<feature type="region of interest" description="Disordered" evidence="4">
    <location>
        <begin position="54"/>
        <end position="75"/>
    </location>
</feature>
<dbReference type="InterPro" id="IPR050613">
    <property type="entry name" value="Sec_Metabolite_Reg"/>
</dbReference>
<dbReference type="CDD" id="cd12148">
    <property type="entry name" value="fungal_TF_MHR"/>
    <property type="match status" value="1"/>
</dbReference>
<dbReference type="PANTHER" id="PTHR31001:SF85">
    <property type="entry name" value="ZN(II)2CYS6 TRANSCRIPTION FACTOR (EUROFUNG)"/>
    <property type="match status" value="1"/>
</dbReference>
<protein>
    <recommendedName>
        <fullName evidence="5">Zn(2)-C6 fungal-type domain-containing protein</fullName>
    </recommendedName>
</protein>
<dbReference type="CDD" id="cd00067">
    <property type="entry name" value="GAL4"/>
    <property type="match status" value="1"/>
</dbReference>
<evidence type="ECO:0000313" key="6">
    <source>
        <dbReference type="EMBL" id="KAF2737800.1"/>
    </source>
</evidence>
<dbReference type="InterPro" id="IPR007219">
    <property type="entry name" value="XnlR_reg_dom"/>
</dbReference>
<dbReference type="InterPro" id="IPR036864">
    <property type="entry name" value="Zn2-C6_fun-type_DNA-bd_sf"/>
</dbReference>
<feature type="region of interest" description="Disordered" evidence="4">
    <location>
        <begin position="89"/>
        <end position="112"/>
    </location>
</feature>
<evidence type="ECO:0000256" key="3">
    <source>
        <dbReference type="ARBA" id="ARBA00023242"/>
    </source>
</evidence>
<dbReference type="AlphaFoldDB" id="A0A9P4R6A0"/>
<accession>A0A9P4R6A0</accession>
<sequence>MAARFEGRSETPTITRRRHVLACARCRARRVKCDRAQPTCSNCVKAGALCQPAQQQLAPSSTSIPSRGGKRDPTDKLRLSKLEEEVARLSKEVDSKSPSREPSLPPSPVETGYAWTKENVGKIATATETRYFGPYSWATFPDELAEYQTALANNKTPTFASTPGSSATRSTVEDNGPLLSDQLHELLLNLFSHRVDPLIRILHWPSFLARAKCFRRRRAAQIPTDDARYPYFAEAAYDASQQYLESSYPEMLDSTFMALLYSVYYAALVSVIDSPSPPDLGPHINVFSLITTFKREVTNRVLPMNDAVARNQSLEVLQAAVLYLSVEPDSFDIEHLWLQLGATTRIAQGLGVHHDGAHFGLRPIEIETRRRVWAQICILDVRFAEQLGREPTISTQSYDTALPLSISDRDLSEIDEQDARVRQGKESKFKSYHEIEQSLERQSPFSTMTIPLVTTEAARLIAHFSIGRFQARDSIFHFQFGSPQLHRSRSLGSRSDRAHWISRLEYRFQGVYGHGELDSANPIQHLVSEIMDLVILKAKFVNKMLEWREGADKLGISRMNDERDEMFRDAIIFSVRCLTLIHNYTSSPFSWYTKRLRDVYTSSFLALCLASQQITDHELTNSAFSALTQLYPGDESGVFTEHGLAGSTLGRLLQKARMTRHLRIGQTIHSGFSTTMAEHATATMPTSGDAMTAFQPTGNLFEDFESIIQEPLWSAGLSGVDNPFGNWV</sequence>
<dbReference type="SUPFAM" id="SSF57701">
    <property type="entry name" value="Zn2/Cys6 DNA-binding domain"/>
    <property type="match status" value="1"/>
</dbReference>
<dbReference type="Proteomes" id="UP000799444">
    <property type="component" value="Unassembled WGS sequence"/>
</dbReference>
<keyword evidence="2" id="KW-0479">Metal-binding</keyword>
<evidence type="ECO:0000256" key="2">
    <source>
        <dbReference type="ARBA" id="ARBA00022723"/>
    </source>
</evidence>
<gene>
    <name evidence="6" type="ORF">EJ04DRAFT_86987</name>
</gene>
<proteinExistence type="predicted"/>
<feature type="compositionally biased region" description="Basic and acidic residues" evidence="4">
    <location>
        <begin position="89"/>
        <end position="99"/>
    </location>
</feature>
<name>A0A9P4R6A0_9PLEO</name>
<dbReference type="InterPro" id="IPR001138">
    <property type="entry name" value="Zn2Cys6_DnaBD"/>
</dbReference>
<keyword evidence="7" id="KW-1185">Reference proteome</keyword>
<dbReference type="GO" id="GO:0008270">
    <property type="term" value="F:zinc ion binding"/>
    <property type="evidence" value="ECO:0007669"/>
    <property type="project" value="InterPro"/>
</dbReference>
<dbReference type="GO" id="GO:0000981">
    <property type="term" value="F:DNA-binding transcription factor activity, RNA polymerase II-specific"/>
    <property type="evidence" value="ECO:0007669"/>
    <property type="project" value="InterPro"/>
</dbReference>